<accession>A0A8J2WMZ9</accession>
<evidence type="ECO:0000313" key="5">
    <source>
        <dbReference type="EMBL" id="CAH0373665.1"/>
    </source>
</evidence>
<sequence length="900" mass="100371">MNDPLTMVLWDLRGRLQAHYFFEPADPVALSSPQSFVGPIHLGMIAKKAKTHLYNDISKQNQFADDVRLVFNSALMAKCNPTSPVSVAAKELCVFFEARFGVKSLEHFPAVMEKFPASSECGRLLAKLVNSNDSEFNYPIQHPSSTLPDHFRAITSPLSFITVQKKMESGQYMSVRAFASNIYAIFRNAARYNKLQRSSAIFSCAIGLRSLFTEELRLIVRDSTLLSSPRSAVLNTMCTLVNALEHDVRYLGAPDRAAATQSMKLSSIYERVYTAKYKQWLHMATFIDDVRLVIVNAMSSNGFTSRCMAAKKRLAVFEAGLATCRSLTHNPSNSLFRLAGQDDIATCEFLWGVIEPLAIATESYLFRKCLHTSTGIQSYQTLNESFMDLKTIDVKGCCNVATQKLQIALEIKTALTLIKQCRLDALTTPSPTRANRRVSRMTLMTLLDIFVEESPTHLYFNLPGNLVKEIPDHLKVKKVQCTIYIFRWHSLQIPMQVINQPMDLKTIGSRVEKGYYHCVDAFVDDLRLMLANTIQRNNVDPARPVHLATVHLKGRFEHALRELKASAIKSSTLMCVTRAASTGAHKRCLAFSDPEHCISQLPLGEVHHIFRALVLDQPASAFFLKPITSSAPGLGDYSRIIKKPMDLEAIGEHVSTYQTFLAFARDVRLVFNNARVYVANSKLAVHDAASILSRLFEEKLSNLILGYSAQECSAQRCVHTEPSNLLQSCSPAAMAADRMLIALNWDEAASSSVEIRFDTKHSRVGLPAVTRASQQPSRMLKLLWGASRSESCARRSAFLCGATIHEQLAVDATHIPRISGLGCDGEAKHLLVTTAGSAESISRHERDQDRQRERNAARRQRNELEQTIDLERQRLIVSKFLARAAGSISSIGFDKQDEGA</sequence>
<keyword evidence="1 2" id="KW-0103">Bromodomain</keyword>
<evidence type="ECO:0000256" key="1">
    <source>
        <dbReference type="ARBA" id="ARBA00023117"/>
    </source>
</evidence>
<feature type="domain" description="Bromo" evidence="4">
    <location>
        <begin position="136"/>
        <end position="200"/>
    </location>
</feature>
<dbReference type="Proteomes" id="UP000789595">
    <property type="component" value="Unassembled WGS sequence"/>
</dbReference>
<protein>
    <recommendedName>
        <fullName evidence="4">Bromo domain-containing protein</fullName>
    </recommendedName>
</protein>
<comment type="caution">
    <text evidence="5">The sequence shown here is derived from an EMBL/GenBank/DDBJ whole genome shotgun (WGS) entry which is preliminary data.</text>
</comment>
<feature type="compositionally biased region" description="Basic and acidic residues" evidence="3">
    <location>
        <begin position="841"/>
        <end position="860"/>
    </location>
</feature>
<evidence type="ECO:0000256" key="3">
    <source>
        <dbReference type="SAM" id="MobiDB-lite"/>
    </source>
</evidence>
<dbReference type="PANTHER" id="PTHR45926">
    <property type="entry name" value="OSJNBA0053K19.4 PROTEIN"/>
    <property type="match status" value="1"/>
</dbReference>
<dbReference type="AlphaFoldDB" id="A0A8J2WMZ9"/>
<dbReference type="EMBL" id="CAKKNE010000004">
    <property type="protein sequence ID" value="CAH0373665.1"/>
    <property type="molecule type" value="Genomic_DNA"/>
</dbReference>
<dbReference type="CDD" id="cd04369">
    <property type="entry name" value="Bromodomain"/>
    <property type="match status" value="2"/>
</dbReference>
<dbReference type="SUPFAM" id="SSF47370">
    <property type="entry name" value="Bromodomain"/>
    <property type="match status" value="4"/>
</dbReference>
<evidence type="ECO:0000256" key="2">
    <source>
        <dbReference type="PROSITE-ProRule" id="PRU00035"/>
    </source>
</evidence>
<dbReference type="PRINTS" id="PR00503">
    <property type="entry name" value="BROMODOMAIN"/>
</dbReference>
<dbReference type="InterPro" id="IPR001487">
    <property type="entry name" value="Bromodomain"/>
</dbReference>
<dbReference type="InterPro" id="IPR036427">
    <property type="entry name" value="Bromodomain-like_sf"/>
</dbReference>
<dbReference type="PROSITE" id="PS50014">
    <property type="entry name" value="BROMODOMAIN_2"/>
    <property type="match status" value="3"/>
</dbReference>
<feature type="domain" description="Bromo" evidence="4">
    <location>
        <begin position="496"/>
        <end position="544"/>
    </location>
</feature>
<keyword evidence="6" id="KW-1185">Reference proteome</keyword>
<feature type="region of interest" description="Disordered" evidence="3">
    <location>
        <begin position="834"/>
        <end position="860"/>
    </location>
</feature>
<dbReference type="OrthoDB" id="1937912at2759"/>
<reference evidence="5" key="1">
    <citation type="submission" date="2021-11" db="EMBL/GenBank/DDBJ databases">
        <authorList>
            <consortium name="Genoscope - CEA"/>
            <person name="William W."/>
        </authorList>
    </citation>
    <scope>NUCLEOTIDE SEQUENCE</scope>
</reference>
<proteinExistence type="predicted"/>
<name>A0A8J2WMZ9_9STRA</name>
<organism evidence="5 6">
    <name type="scientific">Pelagomonas calceolata</name>
    <dbReference type="NCBI Taxonomy" id="35677"/>
    <lineage>
        <taxon>Eukaryota</taxon>
        <taxon>Sar</taxon>
        <taxon>Stramenopiles</taxon>
        <taxon>Ochrophyta</taxon>
        <taxon>Pelagophyceae</taxon>
        <taxon>Pelagomonadales</taxon>
        <taxon>Pelagomonadaceae</taxon>
        <taxon>Pelagomonas</taxon>
    </lineage>
</organism>
<evidence type="ECO:0000259" key="4">
    <source>
        <dbReference type="PROSITE" id="PS50014"/>
    </source>
</evidence>
<dbReference type="Gene3D" id="1.20.920.10">
    <property type="entry name" value="Bromodomain-like"/>
    <property type="match status" value="4"/>
</dbReference>
<feature type="domain" description="Bromo" evidence="4">
    <location>
        <begin position="615"/>
        <end position="685"/>
    </location>
</feature>
<dbReference type="SMART" id="SM00297">
    <property type="entry name" value="BROMO"/>
    <property type="match status" value="3"/>
</dbReference>
<gene>
    <name evidence="5" type="ORF">PECAL_4P08850</name>
</gene>
<dbReference type="Pfam" id="PF00439">
    <property type="entry name" value="Bromodomain"/>
    <property type="match status" value="3"/>
</dbReference>
<evidence type="ECO:0000313" key="6">
    <source>
        <dbReference type="Proteomes" id="UP000789595"/>
    </source>
</evidence>